<dbReference type="EMBL" id="JARUHG010000001">
    <property type="protein sequence ID" value="MDR0182417.1"/>
    <property type="molecule type" value="Genomic_DNA"/>
</dbReference>
<comment type="caution">
    <text evidence="2">The sequence shown here is derived from an EMBL/GenBank/DDBJ whole genome shotgun (WGS) entry which is preliminary data.</text>
</comment>
<evidence type="ECO:0000313" key="3">
    <source>
        <dbReference type="Proteomes" id="UP001233535"/>
    </source>
</evidence>
<keyword evidence="1" id="KW-0472">Membrane</keyword>
<sequence length="45" mass="4892">MTFWTDILIGAALIAALVVFVLMLIGAPMLFASIGMDLLGGRRRR</sequence>
<protein>
    <recommendedName>
        <fullName evidence="4">TRAP transporter large permease subunit</fullName>
    </recommendedName>
</protein>
<evidence type="ECO:0008006" key="4">
    <source>
        <dbReference type="Google" id="ProtNLM"/>
    </source>
</evidence>
<dbReference type="RefSeq" id="WP_309261560.1">
    <property type="nucleotide sequence ID" value="NZ_JARUHG010000001.1"/>
</dbReference>
<dbReference type="Proteomes" id="UP001233535">
    <property type="component" value="Unassembled WGS sequence"/>
</dbReference>
<keyword evidence="1" id="KW-0812">Transmembrane</keyword>
<accession>A0ABU1CCC5</accession>
<organism evidence="2 3">
    <name type="scientific">Lysobacter arvi</name>
    <dbReference type="NCBI Taxonomy" id="3038776"/>
    <lineage>
        <taxon>Bacteria</taxon>
        <taxon>Pseudomonadati</taxon>
        <taxon>Pseudomonadota</taxon>
        <taxon>Gammaproteobacteria</taxon>
        <taxon>Lysobacterales</taxon>
        <taxon>Lysobacteraceae</taxon>
        <taxon>Lysobacter</taxon>
    </lineage>
</organism>
<proteinExistence type="predicted"/>
<name>A0ABU1CCC5_9GAMM</name>
<evidence type="ECO:0000313" key="2">
    <source>
        <dbReference type="EMBL" id="MDR0182417.1"/>
    </source>
</evidence>
<gene>
    <name evidence="2" type="ORF">P8609_05445</name>
</gene>
<reference evidence="2 3" key="1">
    <citation type="submission" date="2023-04" db="EMBL/GenBank/DDBJ databases">
        <title>Lysobacter sp. strain UC isolated from soil sample.</title>
        <authorList>
            <person name="Choksket S."/>
            <person name="Harshvardhan F."/>
            <person name="Rana R."/>
            <person name="Patil P.B."/>
            <person name="Korpole S."/>
        </authorList>
    </citation>
    <scope>NUCLEOTIDE SEQUENCE [LARGE SCALE GENOMIC DNA]</scope>
    <source>
        <strain evidence="2 3">UC</strain>
    </source>
</reference>
<keyword evidence="3" id="KW-1185">Reference proteome</keyword>
<feature type="transmembrane region" description="Helical" evidence="1">
    <location>
        <begin position="12"/>
        <end position="39"/>
    </location>
</feature>
<keyword evidence="1" id="KW-1133">Transmembrane helix</keyword>
<evidence type="ECO:0000256" key="1">
    <source>
        <dbReference type="SAM" id="Phobius"/>
    </source>
</evidence>